<dbReference type="Pfam" id="PF00078">
    <property type="entry name" value="RVT_1"/>
    <property type="match status" value="1"/>
</dbReference>
<dbReference type="PROSITE" id="PS50878">
    <property type="entry name" value="RT_POL"/>
    <property type="match status" value="1"/>
</dbReference>
<feature type="domain" description="Integrase catalytic" evidence="9">
    <location>
        <begin position="1133"/>
        <end position="1290"/>
    </location>
</feature>
<dbReference type="Pfam" id="PF00665">
    <property type="entry name" value="rve"/>
    <property type="match status" value="1"/>
</dbReference>
<evidence type="ECO:0000256" key="2">
    <source>
        <dbReference type="ARBA" id="ARBA00022679"/>
    </source>
</evidence>
<dbReference type="InterPro" id="IPR021109">
    <property type="entry name" value="Peptidase_aspartic_dom_sf"/>
</dbReference>
<dbReference type="InterPro" id="IPR043502">
    <property type="entry name" value="DNA/RNA_pol_sf"/>
</dbReference>
<evidence type="ECO:0000256" key="5">
    <source>
        <dbReference type="ARBA" id="ARBA00022759"/>
    </source>
</evidence>
<dbReference type="GO" id="GO:0004519">
    <property type="term" value="F:endonuclease activity"/>
    <property type="evidence" value="ECO:0007669"/>
    <property type="project" value="UniProtKB-KW"/>
</dbReference>
<reference evidence="10 11" key="1">
    <citation type="submission" date="2024-03" db="EMBL/GenBank/DDBJ databases">
        <title>Adaptation during the transition from Ophiocordyceps entomopathogen to insect associate is accompanied by gene loss and intensified selection.</title>
        <authorList>
            <person name="Ward C.M."/>
            <person name="Onetto C.A."/>
            <person name="Borneman A.R."/>
        </authorList>
    </citation>
    <scope>NUCLEOTIDE SEQUENCE [LARGE SCALE GENOMIC DNA]</scope>
    <source>
        <strain evidence="10">AWRI1</strain>
        <tissue evidence="10">Single Adult Female</tissue>
    </source>
</reference>
<keyword evidence="5" id="KW-0255">Endonuclease</keyword>
<keyword evidence="7" id="KW-0695">RNA-directed DNA polymerase</keyword>
<comment type="caution">
    <text evidence="10">The sequence shown here is derived from an EMBL/GenBank/DDBJ whole genome shotgun (WGS) entry which is preliminary data.</text>
</comment>
<dbReference type="GO" id="GO:0016787">
    <property type="term" value="F:hydrolase activity"/>
    <property type="evidence" value="ECO:0007669"/>
    <property type="project" value="UniProtKB-KW"/>
</dbReference>
<dbReference type="InterPro" id="IPR012337">
    <property type="entry name" value="RNaseH-like_sf"/>
</dbReference>
<dbReference type="InterPro" id="IPR001584">
    <property type="entry name" value="Integrase_cat-core"/>
</dbReference>
<dbReference type="EMBL" id="JBBCAQ010000034">
    <property type="protein sequence ID" value="KAK7579980.1"/>
    <property type="molecule type" value="Genomic_DNA"/>
</dbReference>
<dbReference type="Gene3D" id="3.30.70.270">
    <property type="match status" value="2"/>
</dbReference>
<dbReference type="EC" id="2.7.7.49" evidence="1"/>
<dbReference type="FunFam" id="3.30.70.270:FF:000020">
    <property type="entry name" value="Transposon Tf2-6 polyprotein-like Protein"/>
    <property type="match status" value="1"/>
</dbReference>
<feature type="domain" description="Reverse transcriptase" evidence="8">
    <location>
        <begin position="596"/>
        <end position="774"/>
    </location>
</feature>
<proteinExistence type="predicted"/>
<evidence type="ECO:0000256" key="7">
    <source>
        <dbReference type="ARBA" id="ARBA00022918"/>
    </source>
</evidence>
<dbReference type="Gene3D" id="1.10.340.70">
    <property type="match status" value="1"/>
</dbReference>
<accession>A0AAN9TBY2</accession>
<evidence type="ECO:0000259" key="8">
    <source>
        <dbReference type="PROSITE" id="PS50878"/>
    </source>
</evidence>
<keyword evidence="3" id="KW-0548">Nucleotidyltransferase</keyword>
<dbReference type="Proteomes" id="UP001367676">
    <property type="component" value="Unassembled WGS sequence"/>
</dbReference>
<dbReference type="InterPro" id="IPR050951">
    <property type="entry name" value="Retrovirus_Pol_polyprotein"/>
</dbReference>
<dbReference type="InterPro" id="IPR041588">
    <property type="entry name" value="Integrase_H2C2"/>
</dbReference>
<dbReference type="Gene3D" id="3.10.10.10">
    <property type="entry name" value="HIV Type 1 Reverse Transcriptase, subunit A, domain 1"/>
    <property type="match status" value="1"/>
</dbReference>
<evidence type="ECO:0000256" key="3">
    <source>
        <dbReference type="ARBA" id="ARBA00022695"/>
    </source>
</evidence>
<evidence type="ECO:0000259" key="9">
    <source>
        <dbReference type="PROSITE" id="PS50994"/>
    </source>
</evidence>
<sequence length="1401" mass="163468">MIKQKFKNQPRLKNFIKEREAEDINFIKNRENPLPLDQPPPTNKIIEIPETHEKRLNLLSADPDPKSPRWCNYRVFGDCSFLSWLKRTRLSNLFANVDPKVVRFPNIRRAYELLEIVQNACRQGDEVIIGITEYTINDREMDLDTFAEKLKNLLNYLFFQIKIKVCVIGSIPINPAKIEIAGYRAVISKANNMLWRIKDLFPKTFILDIERKMTPYDPAKTKESRQNNPYFEMSLNQHDFLKYSPTGARKLDEEMSDLIKKFIARTLEPALCSIGVSLEDENENREFRELIGNVNQDDDYTSSEEECDWLRPDERDYSCYVIQKSNENNIYSCLGEDDLESSDDEKQEDKKIKKRHLFLAGSINGIKYHMLLDDGSEDCYITTEVLESIEAKNKNINLAKTKFTDNSTGVAAGKTKLKVLYSVRIPFEVIDINGKSQILEAPFRVVSNLNLPILLGLEFLGVIYGAVIDYKYRIVNLRLNRESDETTPFKVLTRSEMLEIRRSMVIAEKEKEIDPEMLEIIDKTLAGIEIKNSTKIELKEFLIENHTAFRDEITMCSAGKHHLVMDVDIPHMDPKERRIPFHLEEKVRKIVEKWVKDNVVTPDKQTDYYSPITTVKKPNGEYRVCIDSKEINKYMHSHGDVVPHIEELKAKFKGASFFTKLDFRWGFLQIGLDDESRKYVAFKYKGRSYVFNRVAFGLLDSMSAFIGMLRKVLTGFEDFISAYVDDILIYSKTEKEHLEHIKKIITRIKENNMNLNLEKCSFFKSQTKYLGFIIDKEGVKPNPERAEAIIQYATPEDRKQVRQFLGVVGYYRSHVPRCAHLSQPLIELTKEKVPFIWTEKEQEAFDELKRGIAYSILHTHPDWNKPFYIVTDASDYAISGLVMQLDDTGEQRVVAMCSRILKISERNYQTFEKELLAMVYTVKRNRYMLTGFEIHWKTDHQALTHFLKCEDSSQRVARWRAYLSNFKIKGIEHIPGRENVAADALSRHFEALRGPKDYSYPPVMFLGINNHGQNTLESIIQNIEYLQKQSPDIRQAVIEDDKNIEIVGGVIYYKNRTGSSRIFAPQSLRYDFIDLFHRRYAHPGEKKTLAIVRRMFDWPGSKQDIEEYCKNCLHCRKSKALNYTQKGEYKPIFANEPLDLLSVDIFGPLPRTNVGYNKIIVLMDVFTKFTKLYPVGSASIEMCTKAIEDFIEKFGKPKTILSDNAMTFTSPKWREFWENQNIQIRLTSVYTPSSNPVETRMRVIGDCLRIYCPTEHHRWDNFLDLIEKRLNETQHETTGFEPIVLFLKKSIQPNGEIIDLNDDNLYQNMITDARNNTRAAIAKRKKYIENKNFRFIKFETGDQVLIKNHQLSSAERRQAAKLFHKWVGPFTILREPYKNTYIVADRNGNEFQYHVKDIQKI</sequence>
<dbReference type="GO" id="GO:0003964">
    <property type="term" value="F:RNA-directed DNA polymerase activity"/>
    <property type="evidence" value="ECO:0007669"/>
    <property type="project" value="UniProtKB-KW"/>
</dbReference>
<protein>
    <recommendedName>
        <fullName evidence="1">RNA-directed DNA polymerase</fullName>
        <ecNumber evidence="1">2.7.7.49</ecNumber>
    </recommendedName>
</protein>
<dbReference type="SUPFAM" id="SSF56672">
    <property type="entry name" value="DNA/RNA polymerases"/>
    <property type="match status" value="1"/>
</dbReference>
<gene>
    <name evidence="10" type="ORF">V9T40_000609</name>
</gene>
<dbReference type="PROSITE" id="PS50994">
    <property type="entry name" value="INTEGRASE"/>
    <property type="match status" value="1"/>
</dbReference>
<keyword evidence="4" id="KW-0540">Nuclease</keyword>
<dbReference type="PANTHER" id="PTHR37984">
    <property type="entry name" value="PROTEIN CBG26694"/>
    <property type="match status" value="1"/>
</dbReference>
<keyword evidence="6" id="KW-0378">Hydrolase</keyword>
<dbReference type="Pfam" id="PF17917">
    <property type="entry name" value="RT_RNaseH"/>
    <property type="match status" value="1"/>
</dbReference>
<keyword evidence="2" id="KW-0808">Transferase</keyword>
<dbReference type="CDD" id="cd01647">
    <property type="entry name" value="RT_LTR"/>
    <property type="match status" value="1"/>
</dbReference>
<keyword evidence="11" id="KW-1185">Reference proteome</keyword>
<dbReference type="PANTHER" id="PTHR37984:SF5">
    <property type="entry name" value="PROTEIN NYNRIN-LIKE"/>
    <property type="match status" value="1"/>
</dbReference>
<dbReference type="InterPro" id="IPR041373">
    <property type="entry name" value="RT_RNaseH"/>
</dbReference>
<dbReference type="InterPro" id="IPR000477">
    <property type="entry name" value="RT_dom"/>
</dbReference>
<dbReference type="Gene3D" id="2.40.70.10">
    <property type="entry name" value="Acid Proteases"/>
    <property type="match status" value="1"/>
</dbReference>
<organism evidence="10 11">
    <name type="scientific">Parthenolecanium corni</name>
    <dbReference type="NCBI Taxonomy" id="536013"/>
    <lineage>
        <taxon>Eukaryota</taxon>
        <taxon>Metazoa</taxon>
        <taxon>Ecdysozoa</taxon>
        <taxon>Arthropoda</taxon>
        <taxon>Hexapoda</taxon>
        <taxon>Insecta</taxon>
        <taxon>Pterygota</taxon>
        <taxon>Neoptera</taxon>
        <taxon>Paraneoptera</taxon>
        <taxon>Hemiptera</taxon>
        <taxon>Sternorrhyncha</taxon>
        <taxon>Coccoidea</taxon>
        <taxon>Coccidae</taxon>
        <taxon>Parthenolecanium</taxon>
    </lineage>
</organism>
<dbReference type="GO" id="GO:0003676">
    <property type="term" value="F:nucleic acid binding"/>
    <property type="evidence" value="ECO:0007669"/>
    <property type="project" value="InterPro"/>
</dbReference>
<dbReference type="InterPro" id="IPR036397">
    <property type="entry name" value="RNaseH_sf"/>
</dbReference>
<evidence type="ECO:0000313" key="10">
    <source>
        <dbReference type="EMBL" id="KAK7579980.1"/>
    </source>
</evidence>
<dbReference type="Pfam" id="PF17921">
    <property type="entry name" value="Integrase_H2C2"/>
    <property type="match status" value="1"/>
</dbReference>
<dbReference type="SUPFAM" id="SSF53098">
    <property type="entry name" value="Ribonuclease H-like"/>
    <property type="match status" value="1"/>
</dbReference>
<dbReference type="GO" id="GO:0042575">
    <property type="term" value="C:DNA polymerase complex"/>
    <property type="evidence" value="ECO:0007669"/>
    <property type="project" value="UniProtKB-ARBA"/>
</dbReference>
<dbReference type="GO" id="GO:0015074">
    <property type="term" value="P:DNA integration"/>
    <property type="evidence" value="ECO:0007669"/>
    <property type="project" value="InterPro"/>
</dbReference>
<evidence type="ECO:0000313" key="11">
    <source>
        <dbReference type="Proteomes" id="UP001367676"/>
    </source>
</evidence>
<dbReference type="CDD" id="cd09274">
    <property type="entry name" value="RNase_HI_RT_Ty3"/>
    <property type="match status" value="1"/>
</dbReference>
<name>A0AAN9TBY2_9HEMI</name>
<evidence type="ECO:0000256" key="6">
    <source>
        <dbReference type="ARBA" id="ARBA00022801"/>
    </source>
</evidence>
<dbReference type="Gene3D" id="3.30.420.10">
    <property type="entry name" value="Ribonuclease H-like superfamily/Ribonuclease H"/>
    <property type="match status" value="1"/>
</dbReference>
<dbReference type="InterPro" id="IPR043128">
    <property type="entry name" value="Rev_trsase/Diguanyl_cyclase"/>
</dbReference>
<evidence type="ECO:0000256" key="1">
    <source>
        <dbReference type="ARBA" id="ARBA00012493"/>
    </source>
</evidence>
<evidence type="ECO:0000256" key="4">
    <source>
        <dbReference type="ARBA" id="ARBA00022722"/>
    </source>
</evidence>